<proteinExistence type="predicted"/>
<evidence type="ECO:0000313" key="3">
    <source>
        <dbReference type="Proteomes" id="UP000031843"/>
    </source>
</evidence>
<keyword evidence="3" id="KW-1185">Reference proteome</keyword>
<gene>
    <name evidence="2" type="ORF">RR42_s0639</name>
</gene>
<protein>
    <submittedName>
        <fullName evidence="2">IncF plasmid conjugative transfer pilus assembly protein TraC</fullName>
    </submittedName>
</protein>
<dbReference type="InterPro" id="IPR043964">
    <property type="entry name" value="P-loop_TraG"/>
</dbReference>
<name>A0A0C4YHZ6_9BURK</name>
<evidence type="ECO:0000313" key="2">
    <source>
        <dbReference type="EMBL" id="AJG22230.1"/>
    </source>
</evidence>
<sequence length="897" mass="99821">MLRKLFAKTDANYRELDDDLVTPRQGNPLPFDRFSQLLPYTGYDRQNELFVIAAPSADPSAIEGFGFTLELCPQIGADREMAANLVNLFKVGLPENTGIQVQMFGSPVLDHQLNVAMACTVGSPQAPPGQIPLLRKMCERRNAFYRKGARTELSPNTNFRMRDFRANLSVVIPAKSLKDEMARRNAVTARQSVINTLSQFYLYGHTWDPEDLINWCALLLNPQRTLDSNHAWLSYDPGRALRDQIVAADTAAAESSDDILYTGGGSPPVAMRAMSVRNYRKHLTLGHMGALLGSATSDAVSYPCPFLITFGCSVPNVESEKQKTQLLAMRAHQKAESPLSKWMPRLHDVNADWKLAQAAFDRGSGTLKCYHQLLLFAPPEELANADQSARSVWRTINCELVVDSKMQKQALLSALPMMYGPLLQGDLRKTGRCTTKTMENAANMMPVLAEWTGTDPREFNGIQQAVLTLFGRRGQMMGIDIFANPSGNYNGIVVGKSGSGKSNFLNELLQRTLAVGGRAWVIDVGGSYEKLAGTLGGQYIRFTNDSGLSLNPFWMVNTENEEEQQEDLQMVQLAVAQMISPSRPLTDYEARQLRIALDQLWLDHGRQATVTQLAEYLKKNCANGGSTETTGYGGEADPALCDPRIRDMGVQLYPFTEDGPYGKFFHGPANVRFDTNFIVLELEELASRPDLQSVVMMMLMYRITQGMYLARRDQPKLAVIDEAWDLMSSGNSGDFIEKGYRRARKYGGGFFTATQSIADYYKSDTSRAAFENADWMFLLSQKAESINQLVKSDKLDLDEYTKGLLKSVKTVHGKYAEIFIKAGDLPPAVGRLYLDPYSLVTFSTQPADFQAVRDLRAQGMSTDEAIEAVLAMREAAGQALYVPPTFDEEDEYLEEMQ</sequence>
<dbReference type="InterPro" id="IPR027417">
    <property type="entry name" value="P-loop_NTPase"/>
</dbReference>
<dbReference type="PANTHER" id="PTHR38467:SF1">
    <property type="entry name" value="CONJUGATIVE TRANSFER: ASSEMBLY"/>
    <property type="match status" value="1"/>
</dbReference>
<dbReference type="Gene3D" id="1.10.8.730">
    <property type="match status" value="1"/>
</dbReference>
<dbReference type="KEGG" id="cbw:RR42_s0639"/>
<dbReference type="PANTHER" id="PTHR38467">
    <property type="match status" value="1"/>
</dbReference>
<dbReference type="EMBL" id="CP010537">
    <property type="protein sequence ID" value="AJG22230.1"/>
    <property type="molecule type" value="Genomic_DNA"/>
</dbReference>
<dbReference type="CDD" id="cd01127">
    <property type="entry name" value="TrwB_TraG_TraD_VirD4"/>
    <property type="match status" value="1"/>
</dbReference>
<dbReference type="NCBIfam" id="TIGR02746">
    <property type="entry name" value="TraC-F-type"/>
    <property type="match status" value="1"/>
</dbReference>
<accession>A0A0C4YHZ6</accession>
<dbReference type="Pfam" id="PF19044">
    <property type="entry name" value="P-loop_TraG"/>
    <property type="match status" value="1"/>
</dbReference>
<dbReference type="InterPro" id="IPR025955">
    <property type="entry name" value="TraC/Conjuga_ATPase"/>
</dbReference>
<dbReference type="Pfam" id="PF11130">
    <property type="entry name" value="TraC_F_IV"/>
    <property type="match status" value="1"/>
</dbReference>
<dbReference type="STRING" id="68895.RR42_s0639"/>
<feature type="domain" description="TraG P-loop" evidence="1">
    <location>
        <begin position="485"/>
        <end position="869"/>
    </location>
</feature>
<dbReference type="RefSeq" id="WP_043353597.1">
    <property type="nucleotide sequence ID" value="NZ_CP010537.1"/>
</dbReference>
<dbReference type="AlphaFoldDB" id="A0A0C4YHZ6"/>
<dbReference type="Proteomes" id="UP000031843">
    <property type="component" value="Chromosome secondary"/>
</dbReference>
<organism evidence="2 3">
    <name type="scientific">Cupriavidus basilensis</name>
    <dbReference type="NCBI Taxonomy" id="68895"/>
    <lineage>
        <taxon>Bacteria</taxon>
        <taxon>Pseudomonadati</taxon>
        <taxon>Pseudomonadota</taxon>
        <taxon>Betaproteobacteria</taxon>
        <taxon>Burkholderiales</taxon>
        <taxon>Burkholderiaceae</taxon>
        <taxon>Cupriavidus</taxon>
    </lineage>
</organism>
<dbReference type="Gene3D" id="3.40.50.300">
    <property type="entry name" value="P-loop containing nucleotide triphosphate hydrolases"/>
    <property type="match status" value="1"/>
</dbReference>
<dbReference type="SUPFAM" id="SSF52540">
    <property type="entry name" value="P-loop containing nucleoside triphosphate hydrolases"/>
    <property type="match status" value="1"/>
</dbReference>
<reference evidence="2 3" key="1">
    <citation type="journal article" date="2015" name="Genome Announc.">
        <title>Complete Genome Sequence of Cupriavidus basilensis 4G11, Isolated from the Oak Ridge Field Research Center Site.</title>
        <authorList>
            <person name="Ray J."/>
            <person name="Waters R.J."/>
            <person name="Skerker J.M."/>
            <person name="Kuehl J.V."/>
            <person name="Price M.N."/>
            <person name="Huang J."/>
            <person name="Chakraborty R."/>
            <person name="Arkin A.P."/>
            <person name="Deutschbauer A."/>
        </authorList>
    </citation>
    <scope>NUCLEOTIDE SEQUENCE [LARGE SCALE GENOMIC DNA]</scope>
    <source>
        <strain evidence="2">4G11</strain>
    </source>
</reference>
<evidence type="ECO:0000259" key="1">
    <source>
        <dbReference type="Pfam" id="PF19044"/>
    </source>
</evidence>
<dbReference type="InterPro" id="IPR053155">
    <property type="entry name" value="F-pilin_assembly_TraC"/>
</dbReference>
<dbReference type="InterPro" id="IPR014117">
    <property type="entry name" value="TraC-F-type"/>
</dbReference>
<dbReference type="OrthoDB" id="9816422at2"/>